<dbReference type="Gene3D" id="2.30.130.30">
    <property type="entry name" value="Hypothetical protein"/>
    <property type="match status" value="1"/>
</dbReference>
<proteinExistence type="inferred from homology"/>
<evidence type="ECO:0000313" key="5">
    <source>
        <dbReference type="Proteomes" id="UP001596473"/>
    </source>
</evidence>
<dbReference type="Proteomes" id="UP001596473">
    <property type="component" value="Unassembled WGS sequence"/>
</dbReference>
<organism evidence="4 5">
    <name type="scientific">Iodobacter arcticus</name>
    <dbReference type="NCBI Taxonomy" id="590593"/>
    <lineage>
        <taxon>Bacteria</taxon>
        <taxon>Pseudomonadati</taxon>
        <taxon>Pseudomonadota</taxon>
        <taxon>Betaproteobacteria</taxon>
        <taxon>Neisseriales</taxon>
        <taxon>Chitinibacteraceae</taxon>
        <taxon>Iodobacter</taxon>
    </lineage>
</organism>
<comment type="similarity">
    <text evidence="2">Belongs to the N(4)-acetylcytidine amidohydrolase family.</text>
</comment>
<feature type="domain" description="ASCH" evidence="3">
    <location>
        <begin position="4"/>
        <end position="102"/>
    </location>
</feature>
<protein>
    <recommendedName>
        <fullName evidence="2">N(4)-acetylcytidine amidohydrolase</fullName>
        <shortName evidence="2">ac4C amidohydrolase</shortName>
        <ecNumber evidence="2">3.5.1.135</ecNumber>
    </recommendedName>
</protein>
<dbReference type="PIRSF" id="PIRSF029143">
    <property type="entry name" value="UCP029143"/>
    <property type="match status" value="1"/>
</dbReference>
<dbReference type="EC" id="3.5.1.135" evidence="2"/>
<evidence type="ECO:0000256" key="1">
    <source>
        <dbReference type="ARBA" id="ARBA00022801"/>
    </source>
</evidence>
<evidence type="ECO:0000256" key="2">
    <source>
        <dbReference type="HAMAP-Rule" id="MF_00684"/>
    </source>
</evidence>
<comment type="catalytic activity">
    <reaction evidence="2">
        <text>N(4)-acetylcytidine + H2O = cytidine + acetate + H(+)</text>
        <dbReference type="Rhea" id="RHEA:62932"/>
        <dbReference type="ChEBI" id="CHEBI:15377"/>
        <dbReference type="ChEBI" id="CHEBI:15378"/>
        <dbReference type="ChEBI" id="CHEBI:17562"/>
        <dbReference type="ChEBI" id="CHEBI:30089"/>
        <dbReference type="ChEBI" id="CHEBI:70989"/>
        <dbReference type="EC" id="3.5.1.135"/>
    </reaction>
</comment>
<dbReference type="Pfam" id="PF04266">
    <property type="entry name" value="ASCH"/>
    <property type="match status" value="1"/>
</dbReference>
<dbReference type="InterPro" id="IPR008314">
    <property type="entry name" value="AC4CH"/>
</dbReference>
<evidence type="ECO:0000313" key="4">
    <source>
        <dbReference type="EMBL" id="MFC7419048.1"/>
    </source>
</evidence>
<feature type="active site" description="Nucleophile" evidence="2">
    <location>
        <position position="22"/>
    </location>
</feature>
<dbReference type="PANTHER" id="PTHR38088">
    <property type="entry name" value="UCP029143 FAMILY PROTEIN"/>
    <property type="match status" value="1"/>
</dbReference>
<keyword evidence="5" id="KW-1185">Reference proteome</keyword>
<comment type="caution">
    <text evidence="4">The sequence shown here is derived from an EMBL/GenBank/DDBJ whole genome shotgun (WGS) entry which is preliminary data.</text>
</comment>
<evidence type="ECO:0000259" key="3">
    <source>
        <dbReference type="SMART" id="SM01022"/>
    </source>
</evidence>
<accession>A0ABW2QUC0</accession>
<dbReference type="InterPro" id="IPR015947">
    <property type="entry name" value="PUA-like_sf"/>
</dbReference>
<feature type="active site" description="Proton donor" evidence="2">
    <location>
        <position position="72"/>
    </location>
</feature>
<comment type="function">
    <text evidence="2">Catalyzes the hydrolysis of N(4)-acetylcytidine (ac4C).</text>
</comment>
<sequence length="102" mass="11869">MQKITFFKRFVDDILAERKTITIRDASEANVSAGDILEVSTLEEGRWFCRLQVLSLTPVNLEDLTPLHAAQENMGLPELKQLIREIYPQQDYFYVIHFVLVK</sequence>
<dbReference type="NCBIfam" id="NF003443">
    <property type="entry name" value="PRK04980.1"/>
    <property type="match status" value="1"/>
</dbReference>
<dbReference type="HAMAP" id="MF_00684">
    <property type="entry name" value="ac4C_amidohydr"/>
    <property type="match status" value="1"/>
</dbReference>
<reference evidence="5" key="1">
    <citation type="journal article" date="2019" name="Int. J. Syst. Evol. Microbiol.">
        <title>The Global Catalogue of Microorganisms (GCM) 10K type strain sequencing project: providing services to taxonomists for standard genome sequencing and annotation.</title>
        <authorList>
            <consortium name="The Broad Institute Genomics Platform"/>
            <consortium name="The Broad Institute Genome Sequencing Center for Infectious Disease"/>
            <person name="Wu L."/>
            <person name="Ma J."/>
        </authorList>
    </citation>
    <scope>NUCLEOTIDE SEQUENCE [LARGE SCALE GENOMIC DNA]</scope>
    <source>
        <strain evidence="5">CCUG 62945</strain>
    </source>
</reference>
<dbReference type="EMBL" id="JBHTBQ010000006">
    <property type="protein sequence ID" value="MFC7419048.1"/>
    <property type="molecule type" value="Genomic_DNA"/>
</dbReference>
<feature type="active site" description="Proton acceptor" evidence="2">
    <location>
        <position position="19"/>
    </location>
</feature>
<keyword evidence="1 2" id="KW-0378">Hydrolase</keyword>
<comment type="catalytic activity">
    <reaction evidence="2">
        <text>N(4)-acetyl-2'-deoxycytidine + H2O = 2'-deoxycytidine + acetate + H(+)</text>
        <dbReference type="Rhea" id="RHEA:62936"/>
        <dbReference type="ChEBI" id="CHEBI:15377"/>
        <dbReference type="ChEBI" id="CHEBI:15378"/>
        <dbReference type="ChEBI" id="CHEBI:15698"/>
        <dbReference type="ChEBI" id="CHEBI:30089"/>
        <dbReference type="ChEBI" id="CHEBI:146133"/>
        <dbReference type="EC" id="3.5.1.135"/>
    </reaction>
</comment>
<dbReference type="SMART" id="SM01022">
    <property type="entry name" value="ASCH"/>
    <property type="match status" value="1"/>
</dbReference>
<gene>
    <name evidence="4" type="primary">yqfB</name>
    <name evidence="4" type="ORF">ACFQNF_04070</name>
</gene>
<dbReference type="InterPro" id="IPR007374">
    <property type="entry name" value="ASCH_domain"/>
</dbReference>
<name>A0ABW2QUC0_9NEIS</name>
<dbReference type="CDD" id="cd06552">
    <property type="entry name" value="ASCH_yqfb_like"/>
    <property type="match status" value="1"/>
</dbReference>
<dbReference type="SUPFAM" id="SSF88697">
    <property type="entry name" value="PUA domain-like"/>
    <property type="match status" value="1"/>
</dbReference>
<dbReference type="PANTHER" id="PTHR38088:SF2">
    <property type="entry name" value="UCP029143 FAMILY PROTEIN"/>
    <property type="match status" value="1"/>
</dbReference>
<comment type="catalytic activity">
    <reaction evidence="2">
        <text>N(4)-acetylcytosine + H2O = cytosine + acetate + H(+)</text>
        <dbReference type="Rhea" id="RHEA:62940"/>
        <dbReference type="ChEBI" id="CHEBI:15377"/>
        <dbReference type="ChEBI" id="CHEBI:15378"/>
        <dbReference type="ChEBI" id="CHEBI:16040"/>
        <dbReference type="ChEBI" id="CHEBI:30089"/>
        <dbReference type="ChEBI" id="CHEBI:146134"/>
        <dbReference type="EC" id="3.5.1.135"/>
    </reaction>
</comment>
<dbReference type="RefSeq" id="WP_380186288.1">
    <property type="nucleotide sequence ID" value="NZ_JBHTBQ010000006.1"/>
</dbReference>